<keyword evidence="2" id="KW-1185">Reference proteome</keyword>
<organism evidence="1 2">
    <name type="scientific">Crassaminicella indica</name>
    <dbReference type="NCBI Taxonomy" id="2855394"/>
    <lineage>
        <taxon>Bacteria</taxon>
        <taxon>Bacillati</taxon>
        <taxon>Bacillota</taxon>
        <taxon>Clostridia</taxon>
        <taxon>Eubacteriales</taxon>
        <taxon>Clostridiaceae</taxon>
        <taxon>Crassaminicella</taxon>
    </lineage>
</organism>
<evidence type="ECO:0000313" key="1">
    <source>
        <dbReference type="EMBL" id="QXM07036.1"/>
    </source>
</evidence>
<proteinExistence type="predicted"/>
<accession>A0ABX8RE31</accession>
<dbReference type="Pfam" id="PF22673">
    <property type="entry name" value="MCP-like_PDC_1"/>
    <property type="match status" value="1"/>
</dbReference>
<gene>
    <name evidence="1" type="ORF">KVH43_04785</name>
</gene>
<dbReference type="CDD" id="cd12913">
    <property type="entry name" value="PDC1_MCP_like"/>
    <property type="match status" value="1"/>
</dbReference>
<evidence type="ECO:0000313" key="2">
    <source>
        <dbReference type="Proteomes" id="UP000886818"/>
    </source>
</evidence>
<dbReference type="RefSeq" id="WP_218283727.1">
    <property type="nucleotide sequence ID" value="NZ_CP078093.1"/>
</dbReference>
<protein>
    <submittedName>
        <fullName evidence="1">Cache domain-containing protein</fullName>
    </submittedName>
</protein>
<name>A0ABX8RE31_9CLOT</name>
<sequence length="155" mass="17857">MILLISTLIINLAGCKVTLKAGIINNEDKIETNENEQVEIVKEKLDALCSKLIDADEENINKALKEFQENTLKDVENVYFAKEDSKKLYIYPNLGLPEDYDPTKRPWYEKAKEDEYYINEYIDSVKNNNMLTVSKALYKDKVFVGVVGLDLIIKK</sequence>
<reference evidence="1" key="1">
    <citation type="submission" date="2021-07" db="EMBL/GenBank/DDBJ databases">
        <title>Complete genome sequence of Crassaminicella sp. 143-21, isolated from a deep-sea hydrothermal vent.</title>
        <authorList>
            <person name="Li X."/>
        </authorList>
    </citation>
    <scope>NUCLEOTIDE SEQUENCE</scope>
    <source>
        <strain evidence="1">143-21</strain>
    </source>
</reference>
<dbReference type="EMBL" id="CP078093">
    <property type="protein sequence ID" value="QXM07036.1"/>
    <property type="molecule type" value="Genomic_DNA"/>
</dbReference>
<dbReference type="Proteomes" id="UP000886818">
    <property type="component" value="Chromosome"/>
</dbReference>